<dbReference type="RefSeq" id="XP_014179039.1">
    <property type="nucleotide sequence ID" value="XM_014323564.1"/>
</dbReference>
<dbReference type="HOGENOM" id="CLU_092547_0_0_1"/>
<organism evidence="1 2">
    <name type="scientific">Trichosporon asahii var. asahii (strain ATCC 90039 / CBS 2479 / JCM 2466 / KCTC 7840 / NBRC 103889/ NCYC 2677 / UAMH 7654)</name>
    <name type="common">Yeast</name>
    <dbReference type="NCBI Taxonomy" id="1186058"/>
    <lineage>
        <taxon>Eukaryota</taxon>
        <taxon>Fungi</taxon>
        <taxon>Dikarya</taxon>
        <taxon>Basidiomycota</taxon>
        <taxon>Agaricomycotina</taxon>
        <taxon>Tremellomycetes</taxon>
        <taxon>Trichosporonales</taxon>
        <taxon>Trichosporonaceae</taxon>
        <taxon>Trichosporon</taxon>
    </lineage>
</organism>
<dbReference type="EMBL" id="ALBS01000227">
    <property type="protein sequence ID" value="EJT47823.1"/>
    <property type="molecule type" value="Genomic_DNA"/>
</dbReference>
<dbReference type="GeneID" id="25986797"/>
<dbReference type="Proteomes" id="UP000002748">
    <property type="component" value="Unassembled WGS sequence"/>
</dbReference>
<proteinExistence type="predicted"/>
<name>J5QKG1_TRIAS</name>
<dbReference type="KEGG" id="tasa:A1Q1_03284"/>
<gene>
    <name evidence="1" type="ORF">A1Q1_03284</name>
</gene>
<dbReference type="AlphaFoldDB" id="J5QKG1"/>
<reference evidence="1 2" key="1">
    <citation type="journal article" date="2012" name="Eukaryot. Cell">
        <title>Draft genome sequence of CBS 2479, the standard type strain of Trichosporon asahii.</title>
        <authorList>
            <person name="Yang R.Y."/>
            <person name="Li H.T."/>
            <person name="Zhu H."/>
            <person name="Zhou G.P."/>
            <person name="Wang M."/>
            <person name="Wang L."/>
        </authorList>
    </citation>
    <scope>NUCLEOTIDE SEQUENCE [LARGE SCALE GENOMIC DNA]</scope>
    <source>
        <strain evidence="2">ATCC 90039 / CBS 2479 / JCM 2466 / KCTC 7840 / NCYC 2677 / UAMH 7654</strain>
    </source>
</reference>
<sequence>MTDGGYAQWRAHMAERARNGNEADGWDVAGRWDKVNDLALFTFWRSGADFEIKTRDGVLAAPSYLLQGASGAKRIELDEDYDVVYDFLSVVCDGIFPPPSNNTDLTSDHDRLVGLIGFVHKYDCKAITALFVQYTKTRCSKHPVGRYKDAFSRLLVAMHLERDDLVIDLFEYYPEAFKWLSRGIRGFGDEPISLPYSSFVLIPSNYLWALSAAEVWNIMKVPFSAGGWGEVLGTPRVRFEHFMKETKELDDVQRLKALNFAGP</sequence>
<evidence type="ECO:0000313" key="2">
    <source>
        <dbReference type="Proteomes" id="UP000002748"/>
    </source>
</evidence>
<evidence type="ECO:0000313" key="1">
    <source>
        <dbReference type="EMBL" id="EJT47823.1"/>
    </source>
</evidence>
<protein>
    <submittedName>
        <fullName evidence="1">Uncharacterized protein</fullName>
    </submittedName>
</protein>
<comment type="caution">
    <text evidence="1">The sequence shown here is derived from an EMBL/GenBank/DDBJ whole genome shotgun (WGS) entry which is preliminary data.</text>
</comment>
<accession>J5QKG1</accession>
<dbReference type="VEuPathDB" id="FungiDB:A1Q1_03284"/>